<dbReference type="GO" id="GO:0003677">
    <property type="term" value="F:DNA binding"/>
    <property type="evidence" value="ECO:0007669"/>
    <property type="project" value="InterPro"/>
</dbReference>
<name>A0A0B7N7P2_9FUNG</name>
<keyword evidence="4" id="KW-1185">Reference proteome</keyword>
<feature type="domain" description="Ndc10" evidence="2">
    <location>
        <begin position="202"/>
        <end position="386"/>
    </location>
</feature>
<dbReference type="InterPro" id="IPR031872">
    <property type="entry name" value="NDC10_II"/>
</dbReference>
<evidence type="ECO:0000259" key="2">
    <source>
        <dbReference type="Pfam" id="PF16787"/>
    </source>
</evidence>
<dbReference type="Pfam" id="PF16787">
    <property type="entry name" value="NDC10_II"/>
    <property type="match status" value="1"/>
</dbReference>
<dbReference type="InterPro" id="IPR038279">
    <property type="entry name" value="Ndc10_dom2_sf"/>
</dbReference>
<accession>A0A0B7N7P2</accession>
<protein>
    <recommendedName>
        <fullName evidence="2">Ndc10 domain-containing protein</fullName>
    </recommendedName>
</protein>
<feature type="compositionally biased region" description="Basic and acidic residues" evidence="1">
    <location>
        <begin position="1"/>
        <end position="20"/>
    </location>
</feature>
<dbReference type="Gene3D" id="1.10.443.20">
    <property type="entry name" value="Centromere DNA-binding protein complex CBF3 subunit, domain 2"/>
    <property type="match status" value="1"/>
</dbReference>
<evidence type="ECO:0000313" key="3">
    <source>
        <dbReference type="EMBL" id="CEP11019.1"/>
    </source>
</evidence>
<evidence type="ECO:0000313" key="4">
    <source>
        <dbReference type="Proteomes" id="UP000054107"/>
    </source>
</evidence>
<dbReference type="Proteomes" id="UP000054107">
    <property type="component" value="Unassembled WGS sequence"/>
</dbReference>
<dbReference type="AlphaFoldDB" id="A0A0B7N7P2"/>
<evidence type="ECO:0000256" key="1">
    <source>
        <dbReference type="SAM" id="MobiDB-lite"/>
    </source>
</evidence>
<reference evidence="3 4" key="1">
    <citation type="submission" date="2014-09" db="EMBL/GenBank/DDBJ databases">
        <authorList>
            <person name="Ellenberger Sabrina"/>
        </authorList>
    </citation>
    <scope>NUCLEOTIDE SEQUENCE [LARGE SCALE GENOMIC DNA]</scope>
    <source>
        <strain evidence="3 4">CBS 412.66</strain>
    </source>
</reference>
<dbReference type="EMBL" id="LN725634">
    <property type="protein sequence ID" value="CEP11019.1"/>
    <property type="molecule type" value="Genomic_DNA"/>
</dbReference>
<sequence length="489" mass="55862">MPRESVKKSQEEIARLKAHDDETEQLISDDIPHFLETWKRSKKRGQSSKAKAPEPVQYVAVGDDVPNFLDSNGRFSEQLISDYESNLTENAYGDIIKSRSHNTSITYGYKQLEFLFFCKKVYAGRPAISRFQVRDTKLLAFLMREVVEREVRKAGETYNGTANTVDMESFAAAINAENKKLSYSTCNIYVCAIVDLWNYQRLMGTNPHPSPRVKIITEILKVVRKREAQNNRDNNVDRATSALTNGYSTIAQIKLISQTFINNPEQSFKYSFRNDLAFLLSHYLLLRGESVRNLEFSDLQYMELSKVGTEGTYPAIVCLFNQGKTNRYNKTETGACIRNKVVEICPFMAMAFHFFWRFHNNKESFPSFNTNKDWFKLKLINGARPRNHQVKKAKSKGKMLDRDCNPLEGEYDYESSSDEDIQEEGAFKIPAETAISKTAHTRFMKNAFANADLFAKNKVTHVPRRSGASMASLAGVPEDEIRRMGSSFA</sequence>
<proteinExistence type="predicted"/>
<dbReference type="OrthoDB" id="2287073at2759"/>
<organism evidence="3 4">
    <name type="scientific">Parasitella parasitica</name>
    <dbReference type="NCBI Taxonomy" id="35722"/>
    <lineage>
        <taxon>Eukaryota</taxon>
        <taxon>Fungi</taxon>
        <taxon>Fungi incertae sedis</taxon>
        <taxon>Mucoromycota</taxon>
        <taxon>Mucoromycotina</taxon>
        <taxon>Mucoromycetes</taxon>
        <taxon>Mucorales</taxon>
        <taxon>Mucorineae</taxon>
        <taxon>Mucoraceae</taxon>
        <taxon>Parasitella</taxon>
    </lineage>
</organism>
<dbReference type="STRING" id="35722.A0A0B7N7P2"/>
<gene>
    <name evidence="3" type="primary">PARPA_04820.1 scaffold 15686</name>
</gene>
<feature type="region of interest" description="Disordered" evidence="1">
    <location>
        <begin position="1"/>
        <end position="21"/>
    </location>
</feature>